<proteinExistence type="predicted"/>
<evidence type="ECO:0000313" key="1">
    <source>
        <dbReference type="EMBL" id="TNV87331.1"/>
    </source>
</evidence>
<reference evidence="1" key="1">
    <citation type="submission" date="2019-06" db="EMBL/GenBank/DDBJ databases">
        <authorList>
            <person name="Zheng W."/>
        </authorList>
    </citation>
    <scope>NUCLEOTIDE SEQUENCE</scope>
    <source>
        <strain evidence="1">QDHG01</strain>
    </source>
</reference>
<dbReference type="AlphaFoldDB" id="A0A8J8P4L7"/>
<keyword evidence="2" id="KW-1185">Reference proteome</keyword>
<dbReference type="EMBL" id="RRYP01000496">
    <property type="protein sequence ID" value="TNV87331.1"/>
    <property type="molecule type" value="Genomic_DNA"/>
</dbReference>
<accession>A0A8J8P4L7</accession>
<sequence length="81" mass="8700">MTPQHTAFPKFQEVDHQGNNQLRFSAEGGAVAGVGQLSPTKGASSHKQQPYSAHNLARHTYTVVVADGCESSCTPDFRKGE</sequence>
<organism evidence="1 2">
    <name type="scientific">Halteria grandinella</name>
    <dbReference type="NCBI Taxonomy" id="5974"/>
    <lineage>
        <taxon>Eukaryota</taxon>
        <taxon>Sar</taxon>
        <taxon>Alveolata</taxon>
        <taxon>Ciliophora</taxon>
        <taxon>Intramacronucleata</taxon>
        <taxon>Spirotrichea</taxon>
        <taxon>Stichotrichia</taxon>
        <taxon>Sporadotrichida</taxon>
        <taxon>Halteriidae</taxon>
        <taxon>Halteria</taxon>
    </lineage>
</organism>
<comment type="caution">
    <text evidence="1">The sequence shown here is derived from an EMBL/GenBank/DDBJ whole genome shotgun (WGS) entry which is preliminary data.</text>
</comment>
<evidence type="ECO:0000313" key="2">
    <source>
        <dbReference type="Proteomes" id="UP000785679"/>
    </source>
</evidence>
<protein>
    <submittedName>
        <fullName evidence="1">Uncharacterized protein</fullName>
    </submittedName>
</protein>
<gene>
    <name evidence="1" type="ORF">FGO68_gene2234</name>
</gene>
<dbReference type="Proteomes" id="UP000785679">
    <property type="component" value="Unassembled WGS sequence"/>
</dbReference>
<name>A0A8J8P4L7_HALGN</name>